<name>J9EQD8_WUCBA</name>
<comment type="caution">
    <text evidence="1">The sequence shown here is derived from an EMBL/GenBank/DDBJ whole genome shotgun (WGS) entry which is preliminary data.</text>
</comment>
<sequence>ETQRLSLGQVRTYVRTNDAQDECDKKTVPKMHNNWKKTFNKSIIRSIVIYKDQSVDEERWKGRRQGQTVGSFGVKGKRQNERDLSCKANMLAYDYINNASK</sequence>
<gene>
    <name evidence="1" type="ORF">WUBG_11600</name>
</gene>
<evidence type="ECO:0000313" key="2">
    <source>
        <dbReference type="Proteomes" id="UP000004810"/>
    </source>
</evidence>
<proteinExistence type="predicted"/>
<dbReference type="AlphaFoldDB" id="J9EQD8"/>
<dbReference type="Proteomes" id="UP000004810">
    <property type="component" value="Unassembled WGS sequence"/>
</dbReference>
<evidence type="ECO:0000313" key="1">
    <source>
        <dbReference type="EMBL" id="EJW77489.1"/>
    </source>
</evidence>
<organism evidence="1 2">
    <name type="scientific">Wuchereria bancrofti</name>
    <dbReference type="NCBI Taxonomy" id="6293"/>
    <lineage>
        <taxon>Eukaryota</taxon>
        <taxon>Metazoa</taxon>
        <taxon>Ecdysozoa</taxon>
        <taxon>Nematoda</taxon>
        <taxon>Chromadorea</taxon>
        <taxon>Rhabditida</taxon>
        <taxon>Spirurina</taxon>
        <taxon>Spiruromorpha</taxon>
        <taxon>Filarioidea</taxon>
        <taxon>Onchocercidae</taxon>
        <taxon>Wuchereria</taxon>
    </lineage>
</organism>
<protein>
    <submittedName>
        <fullName evidence="1">Uncharacterized protein</fullName>
    </submittedName>
</protein>
<reference evidence="2" key="1">
    <citation type="submission" date="2012-08" db="EMBL/GenBank/DDBJ databases">
        <title>The Genome Sequence of Wuchereria bancrofti.</title>
        <authorList>
            <person name="Nutman T.B."/>
            <person name="Fink D.L."/>
            <person name="Russ C."/>
            <person name="Young S."/>
            <person name="Zeng Q."/>
            <person name="Koehrsen M."/>
            <person name="Alvarado L."/>
            <person name="Berlin A."/>
            <person name="Chapman S.B."/>
            <person name="Chen Z."/>
            <person name="Freedman E."/>
            <person name="Gellesch M."/>
            <person name="Goldberg J."/>
            <person name="Griggs A."/>
            <person name="Gujja S."/>
            <person name="Heilman E.R."/>
            <person name="Heiman D."/>
            <person name="Hepburn T."/>
            <person name="Howarth C."/>
            <person name="Jen D."/>
            <person name="Larson L."/>
            <person name="Lewis B."/>
            <person name="Mehta T."/>
            <person name="Park D."/>
            <person name="Pearson M."/>
            <person name="Roberts A."/>
            <person name="Saif S."/>
            <person name="Shea T."/>
            <person name="Shenoy N."/>
            <person name="Sisk P."/>
            <person name="Stolte C."/>
            <person name="Sykes S."/>
            <person name="Walk T."/>
            <person name="White J."/>
            <person name="Yandava C."/>
            <person name="Haas B."/>
            <person name="Henn M.R."/>
            <person name="Nusbaum C."/>
            <person name="Birren B."/>
        </authorList>
    </citation>
    <scope>NUCLEOTIDE SEQUENCE [LARGE SCALE GENOMIC DNA]</scope>
    <source>
        <strain evidence="2">NA</strain>
    </source>
</reference>
<feature type="non-terminal residue" evidence="1">
    <location>
        <position position="1"/>
    </location>
</feature>
<accession>J9EQD8</accession>
<dbReference type="EMBL" id="ADBV01007710">
    <property type="protein sequence ID" value="EJW77489.1"/>
    <property type="molecule type" value="Genomic_DNA"/>
</dbReference>